<dbReference type="Pfam" id="PF03462">
    <property type="entry name" value="PCRF"/>
    <property type="match status" value="1"/>
</dbReference>
<comment type="function">
    <text evidence="4">Peptide chain release factor 2 directs the termination of translation in response to the peptide chain termination codons UGA and UAA.</text>
</comment>
<dbReference type="PANTHER" id="PTHR43116">
    <property type="entry name" value="PEPTIDE CHAIN RELEASE FACTOR 2"/>
    <property type="match status" value="1"/>
</dbReference>
<reference evidence="8" key="1">
    <citation type="submission" date="2016-01" db="EMBL/GenBank/DDBJ databases">
        <title>Draft genome sequence of Thermodesulfovibrio aggregans strain TGE-P1.</title>
        <authorList>
            <person name="Sekiguchi Y."/>
            <person name="Ohashi A."/>
            <person name="Matsuura N."/>
            <person name="Tourlousse M.D."/>
        </authorList>
    </citation>
    <scope>NUCLEOTIDE SEQUENCE [LARGE SCALE GENOMIC DNA]</scope>
    <source>
        <strain evidence="8">TGE-P1</strain>
    </source>
</reference>
<accession>A0A0U9HU26</accession>
<dbReference type="Gene3D" id="3.30.70.1660">
    <property type="match status" value="1"/>
</dbReference>
<feature type="domain" description="Prokaryotic-type class I peptide chain release factors" evidence="6">
    <location>
        <begin position="213"/>
        <end position="229"/>
    </location>
</feature>
<dbReference type="STRING" id="86166.TAGGR_1484"/>
<dbReference type="Proteomes" id="UP000054976">
    <property type="component" value="Unassembled WGS sequence"/>
</dbReference>
<dbReference type="InterPro" id="IPR004374">
    <property type="entry name" value="PrfB"/>
</dbReference>
<protein>
    <recommendedName>
        <fullName evidence="4 5">Peptide chain release factor 2</fullName>
        <shortName evidence="4">RF-2</shortName>
    </recommendedName>
</protein>
<comment type="similarity">
    <text evidence="1 4">Belongs to the prokaryotic/mitochondrial release factor family.</text>
</comment>
<dbReference type="AlphaFoldDB" id="A0A0U9HU26"/>
<dbReference type="Gene3D" id="1.20.58.410">
    <property type="entry name" value="Release factor"/>
    <property type="match status" value="1"/>
</dbReference>
<comment type="caution">
    <text evidence="7">The sequence shown here is derived from an EMBL/GenBank/DDBJ whole genome shotgun (WGS) entry which is preliminary data.</text>
</comment>
<feature type="modified residue" description="N5-methylglutamine" evidence="4">
    <location>
        <position position="220"/>
    </location>
</feature>
<keyword evidence="8" id="KW-1185">Reference proteome</keyword>
<evidence type="ECO:0000259" key="6">
    <source>
        <dbReference type="PROSITE" id="PS00745"/>
    </source>
</evidence>
<evidence type="ECO:0000256" key="4">
    <source>
        <dbReference type="HAMAP-Rule" id="MF_00094"/>
    </source>
</evidence>
<keyword evidence="2 4" id="KW-0488">Methylation</keyword>
<dbReference type="Pfam" id="PF00472">
    <property type="entry name" value="RF-1"/>
    <property type="match status" value="1"/>
</dbReference>
<evidence type="ECO:0000256" key="2">
    <source>
        <dbReference type="ARBA" id="ARBA00022481"/>
    </source>
</evidence>
<comment type="PTM">
    <text evidence="4">Methylated by PrmC. Methylation increases the termination efficiency of RF2.</text>
</comment>
<evidence type="ECO:0000256" key="3">
    <source>
        <dbReference type="ARBA" id="ARBA00022917"/>
    </source>
</evidence>
<dbReference type="EMBL" id="BCNO01000001">
    <property type="protein sequence ID" value="GAQ94305.1"/>
    <property type="molecule type" value="Genomic_DNA"/>
</dbReference>
<keyword evidence="3 4" id="KW-0648">Protein biosynthesis</keyword>
<comment type="subcellular location">
    <subcellularLocation>
        <location evidence="4">Cytoplasm</location>
    </subcellularLocation>
</comment>
<proteinExistence type="inferred from homology"/>
<evidence type="ECO:0000313" key="8">
    <source>
        <dbReference type="Proteomes" id="UP000054976"/>
    </source>
</evidence>
<dbReference type="PROSITE" id="PS00745">
    <property type="entry name" value="RF_PROK_I"/>
    <property type="match status" value="1"/>
</dbReference>
<dbReference type="GO" id="GO:0016149">
    <property type="term" value="F:translation release factor activity, codon specific"/>
    <property type="evidence" value="ECO:0007669"/>
    <property type="project" value="UniProtKB-UniRule"/>
</dbReference>
<dbReference type="NCBIfam" id="TIGR00020">
    <property type="entry name" value="prfB"/>
    <property type="match status" value="1"/>
</dbReference>
<dbReference type="FunFam" id="3.30.160.20:FF:000010">
    <property type="entry name" value="Peptide chain release factor 2"/>
    <property type="match status" value="1"/>
</dbReference>
<dbReference type="Gene3D" id="3.30.160.20">
    <property type="match status" value="1"/>
</dbReference>
<evidence type="ECO:0000256" key="5">
    <source>
        <dbReference type="NCBIfam" id="TIGR00020"/>
    </source>
</evidence>
<dbReference type="HAMAP" id="MF_00094">
    <property type="entry name" value="Rel_fac_2"/>
    <property type="match status" value="1"/>
</dbReference>
<dbReference type="InterPro" id="IPR000352">
    <property type="entry name" value="Pep_chain_release_fac_I"/>
</dbReference>
<evidence type="ECO:0000313" key="7">
    <source>
        <dbReference type="EMBL" id="GAQ94305.1"/>
    </source>
</evidence>
<name>A0A0U9HU26_9BACT</name>
<dbReference type="GO" id="GO:0005737">
    <property type="term" value="C:cytoplasm"/>
    <property type="evidence" value="ECO:0007669"/>
    <property type="project" value="UniProtKB-SubCell"/>
</dbReference>
<dbReference type="SMART" id="SM00937">
    <property type="entry name" value="PCRF"/>
    <property type="match status" value="1"/>
</dbReference>
<dbReference type="PANTHER" id="PTHR43116:SF3">
    <property type="entry name" value="CLASS I PEPTIDE CHAIN RELEASE FACTOR"/>
    <property type="match status" value="1"/>
</dbReference>
<dbReference type="SUPFAM" id="SSF75620">
    <property type="entry name" value="Release factor"/>
    <property type="match status" value="1"/>
</dbReference>
<sequence>MEDLDKSLQKEEIWQDIEKLKEIQKEKNKLLEIIEPIESITNRFLYLEEALNIAESEEEGYLLLRDLESEIEEIKNKVDNLELQLLLSGEHDKNNAIVSIHPGAGGTESQDWAEMLMRMYLRWAEKKGFNVNIIDLQVGEEAGIKDVTFIVEGQYAYGYLKSESGVHRLVRISPFDANKRRHTSFVAVSVLPEIEDDIQVEIKDEDLRIDTFRASGAGGQHVNKVSSAVRIVHIPTGIIVTCQTERSQHRNKEIAMKILKSKLYALLQKEKEEKIKSITGDKKEIAWGNQIRSYILHPYRLIKDHRTDIEVYNVEEVLDGDIDVFIKAYLKKFSSTP</sequence>
<organism evidence="7 8">
    <name type="scientific">Thermodesulfovibrio aggregans</name>
    <dbReference type="NCBI Taxonomy" id="86166"/>
    <lineage>
        <taxon>Bacteria</taxon>
        <taxon>Pseudomonadati</taxon>
        <taxon>Nitrospirota</taxon>
        <taxon>Thermodesulfovibrionia</taxon>
        <taxon>Thermodesulfovibrionales</taxon>
        <taxon>Thermodesulfovibrionaceae</taxon>
        <taxon>Thermodesulfovibrio</taxon>
    </lineage>
</organism>
<gene>
    <name evidence="4" type="primary">prfB</name>
    <name evidence="7" type="ORF">TAGGR_1484</name>
</gene>
<evidence type="ECO:0000256" key="1">
    <source>
        <dbReference type="ARBA" id="ARBA00010835"/>
    </source>
</evidence>
<dbReference type="InterPro" id="IPR045853">
    <property type="entry name" value="Pep_chain_release_fac_I_sf"/>
</dbReference>
<dbReference type="InterPro" id="IPR005139">
    <property type="entry name" value="PCRF"/>
</dbReference>
<keyword evidence="4" id="KW-0963">Cytoplasm</keyword>